<keyword evidence="4" id="KW-1185">Reference proteome</keyword>
<gene>
    <name evidence="3" type="ordered locus">Spirs_3663</name>
</gene>
<dbReference type="Pfam" id="PF06032">
    <property type="entry name" value="S-Me-THD_N"/>
    <property type="match status" value="1"/>
</dbReference>
<organism evidence="3 4">
    <name type="scientific">Sediminispirochaeta smaragdinae (strain DSM 11293 / JCM 15392 / SEBR 4228)</name>
    <name type="common">Spirochaeta smaragdinae</name>
    <dbReference type="NCBI Taxonomy" id="573413"/>
    <lineage>
        <taxon>Bacteria</taxon>
        <taxon>Pseudomonadati</taxon>
        <taxon>Spirochaetota</taxon>
        <taxon>Spirochaetia</taxon>
        <taxon>Spirochaetales</taxon>
        <taxon>Spirochaetaceae</taxon>
        <taxon>Sediminispirochaeta</taxon>
    </lineage>
</organism>
<evidence type="ECO:0008006" key="5">
    <source>
        <dbReference type="Google" id="ProtNLM"/>
    </source>
</evidence>
<proteinExistence type="predicted"/>
<name>E1R7P4_SEDSS</name>
<dbReference type="InterPro" id="IPR027479">
    <property type="entry name" value="S-Me-THD_N_sf"/>
</dbReference>
<dbReference type="InterPro" id="IPR024071">
    <property type="entry name" value="S-Me-THD_C_sf"/>
</dbReference>
<evidence type="ECO:0000259" key="1">
    <source>
        <dbReference type="Pfam" id="PF06032"/>
    </source>
</evidence>
<dbReference type="Proteomes" id="UP000002318">
    <property type="component" value="Chromosome"/>
</dbReference>
<dbReference type="InterPro" id="IPR048350">
    <property type="entry name" value="S-Me-THD-like_C"/>
</dbReference>
<dbReference type="InterPro" id="IPR010318">
    <property type="entry name" value="S-Me-THD_N"/>
</dbReference>
<evidence type="ECO:0000259" key="2">
    <source>
        <dbReference type="Pfam" id="PF20906"/>
    </source>
</evidence>
<evidence type="ECO:0000313" key="3">
    <source>
        <dbReference type="EMBL" id="ADK82749.1"/>
    </source>
</evidence>
<dbReference type="eggNOG" id="COG3535">
    <property type="taxonomic scope" value="Bacteria"/>
</dbReference>
<reference evidence="3 4" key="1">
    <citation type="journal article" date="2010" name="Stand. Genomic Sci.">
        <title>Complete genome sequence of Spirochaeta smaragdinae type strain (SEBR 4228).</title>
        <authorList>
            <person name="Mavromatis K."/>
            <person name="Yasawong M."/>
            <person name="Chertkov O."/>
            <person name="Lapidus A."/>
            <person name="Lucas S."/>
            <person name="Nolan M."/>
            <person name="Del Rio T.G."/>
            <person name="Tice H."/>
            <person name="Cheng J.F."/>
            <person name="Pitluck S."/>
            <person name="Liolios K."/>
            <person name="Ivanova N."/>
            <person name="Tapia R."/>
            <person name="Han C."/>
            <person name="Bruce D."/>
            <person name="Goodwin L."/>
            <person name="Pati A."/>
            <person name="Chen A."/>
            <person name="Palaniappan K."/>
            <person name="Land M."/>
            <person name="Hauser L."/>
            <person name="Chang Y.J."/>
            <person name="Jeffries C.D."/>
            <person name="Detter J.C."/>
            <person name="Rohde M."/>
            <person name="Brambilla E."/>
            <person name="Spring S."/>
            <person name="Goker M."/>
            <person name="Sikorski J."/>
            <person name="Woyke T."/>
            <person name="Bristow J."/>
            <person name="Eisen J.A."/>
            <person name="Markowitz V."/>
            <person name="Hugenholtz P."/>
            <person name="Klenk H.P."/>
            <person name="Kyrpides N.C."/>
        </authorList>
    </citation>
    <scope>NUCLEOTIDE SEQUENCE [LARGE SCALE GENOMIC DNA]</scope>
    <source>
        <strain evidence="4">DSM 11293 / JCM 15392 / SEBR 4228</strain>
    </source>
</reference>
<accession>E1R7P4</accession>
<protein>
    <recommendedName>
        <fullName evidence="5">DUF917 domain-containing protein</fullName>
    </recommendedName>
</protein>
<dbReference type="HOGENOM" id="CLU_038930_0_1_12"/>
<dbReference type="OrthoDB" id="7441206at2"/>
<dbReference type="Gene3D" id="3.40.1610.10">
    <property type="entry name" value="CV3147-like domain"/>
    <property type="match status" value="1"/>
</dbReference>
<dbReference type="RefSeq" id="WP_013256208.1">
    <property type="nucleotide sequence ID" value="NC_014364.1"/>
</dbReference>
<dbReference type="AlphaFoldDB" id="E1R7P4"/>
<dbReference type="STRING" id="573413.Spirs_3663"/>
<dbReference type="EMBL" id="CP002116">
    <property type="protein sequence ID" value="ADK82749.1"/>
    <property type="molecule type" value="Genomic_DNA"/>
</dbReference>
<sequence>MSRFLFKDKTAIQDFVRGCTFFATGGGGLPNNGIASLNSELDAGRSVGWIDASELDDDALVVCPFLMGSIAPHTPEVTKEMEGFGLVSTVNTEKDRLKKAVEELADYTGKKISAIVPIELAGANTSGAVAAAAALGIPVLDGDYTGRAIPEIQQTTPYLHGKTILPITSVDEWGNVAILKSAINYRVTERIGKLISAGAYGLAGQAGFLMKAADAKKIIIAGTMTESYELGRFIRERREAGKAVVKDLADKLHAWILIEGEVTGKEEDDRLGYYWGTNTITGIGRFSGEVLKVWFKNENHVSWKNGKPFVTSPDIISLVDLKTGEPIPNPLVRTGQKVAVIGMKARSEFRTPKGIDILGPRYFGHDFDYRPVENFF</sequence>
<feature type="domain" description="S-Me-THD N-terminal" evidence="1">
    <location>
        <begin position="11"/>
        <end position="180"/>
    </location>
</feature>
<dbReference type="SUPFAM" id="SSF160991">
    <property type="entry name" value="CV3147-like"/>
    <property type="match status" value="1"/>
</dbReference>
<evidence type="ECO:0000313" key="4">
    <source>
        <dbReference type="Proteomes" id="UP000002318"/>
    </source>
</evidence>
<feature type="domain" description="S-Me-THD-like C-terminal" evidence="2">
    <location>
        <begin position="187"/>
        <end position="372"/>
    </location>
</feature>
<dbReference type="Gene3D" id="2.40.390.10">
    <property type="entry name" value="CV3147-like"/>
    <property type="match status" value="1"/>
</dbReference>
<dbReference type="KEGG" id="ssm:Spirs_3663"/>
<dbReference type="Pfam" id="PF20906">
    <property type="entry name" value="S-Me-THD_C"/>
    <property type="match status" value="1"/>
</dbReference>